<feature type="compositionally biased region" description="Low complexity" evidence="1">
    <location>
        <begin position="417"/>
        <end position="426"/>
    </location>
</feature>
<evidence type="ECO:0000313" key="7">
    <source>
        <dbReference type="Proteomes" id="UP000236220"/>
    </source>
</evidence>
<dbReference type="Pfam" id="PF20674">
    <property type="entry name" value="SpaA_3"/>
    <property type="match status" value="1"/>
</dbReference>
<dbReference type="InterPro" id="IPR047589">
    <property type="entry name" value="DUF11_rpt"/>
</dbReference>
<evidence type="ECO:0000313" key="6">
    <source>
        <dbReference type="EMBL" id="PNS09363.1"/>
    </source>
</evidence>
<accession>A0A2K1Q2W6</accession>
<sequence>MFVNKSDVMRNWHLRVCLLLAGLLLAGQAMAQTVRWEDYRGDQNTATDANYNGPSGIPKFTNYPNAVAIANLRAVSANSANAVRTGTSATIDFASGATNALCDNRSNTNSVPCRLQAQGKVAYALVQFPNAGTYTIAAAHDDNVVIELSPDFTNTNYRTASYSILAGSVSDWSSSETDFQTFGTFTAANANSCALLRMYWNNQAGLNYNHLQWTTPGGTTQIIPASAFRDPASVSSANGCNGSISGNVAGITLNKVIGSPRIDAADQFTIQIGLTAGGGTVAAATTAGSGTGQQASTNFATTTGMTYYLREVMAAGSSSLANYDTTSIACTRNGTAFAPTVVSLPNRQWSVVPGATDQIVCTITNTTTAVKPSVTVNKVSVGGTGAFTFSGSNGVTSQTITTTGDGVPAAGTSDPLTTAGTQTTVTEGSPPTGWTLQSIGCSGMGSGGTATPNISTRTVTLDAAATANGSAIACTFTNRKLTVDLSITKTDGVTSIVAGSTTTYTIRVTNNGVDTATGATITDPVASHLTKTAVACSATPGQCIAAPTILQLESAGGYALPALAAGQFYEISVTCNVN</sequence>
<keyword evidence="2" id="KW-0732">Signal</keyword>
<keyword evidence="7" id="KW-1185">Reference proteome</keyword>
<proteinExistence type="predicted"/>
<dbReference type="Pfam" id="PF01345">
    <property type="entry name" value="DUF11"/>
    <property type="match status" value="1"/>
</dbReference>
<dbReference type="InterPro" id="IPR055371">
    <property type="entry name" value="SpaA_PFL_dom_4"/>
</dbReference>
<feature type="region of interest" description="Disordered" evidence="1">
    <location>
        <begin position="404"/>
        <end position="432"/>
    </location>
</feature>
<feature type="domain" description="DUF11" evidence="3">
    <location>
        <begin position="484"/>
        <end position="577"/>
    </location>
</feature>
<feature type="signal peptide" evidence="2">
    <location>
        <begin position="1"/>
        <end position="31"/>
    </location>
</feature>
<dbReference type="Proteomes" id="UP000236220">
    <property type="component" value="Unassembled WGS sequence"/>
</dbReference>
<dbReference type="NCBIfam" id="TIGR01451">
    <property type="entry name" value="B_ant_repeat"/>
    <property type="match status" value="1"/>
</dbReference>
<feature type="chain" id="PRO_5014449148" evidence="2">
    <location>
        <begin position="32"/>
        <end position="578"/>
    </location>
</feature>
<organism evidence="6 7">
    <name type="scientific">Solilutibacter silvestris</name>
    <dbReference type="NCBI Taxonomy" id="1645665"/>
    <lineage>
        <taxon>Bacteria</taxon>
        <taxon>Pseudomonadati</taxon>
        <taxon>Pseudomonadota</taxon>
        <taxon>Gammaproteobacteria</taxon>
        <taxon>Lysobacterales</taxon>
        <taxon>Lysobacteraceae</taxon>
        <taxon>Solilutibacter</taxon>
    </lineage>
</organism>
<evidence type="ECO:0000259" key="5">
    <source>
        <dbReference type="Pfam" id="PF24514"/>
    </source>
</evidence>
<feature type="domain" description="SpaA-like prealbumin fold" evidence="5">
    <location>
        <begin position="374"/>
        <end position="480"/>
    </location>
</feature>
<reference evidence="6 7" key="1">
    <citation type="submission" date="2017-08" db="EMBL/GenBank/DDBJ databases">
        <title>Lysobacter sylvestris genome.</title>
        <authorList>
            <person name="Zhang D.-C."/>
            <person name="Albuquerque L."/>
            <person name="Franca L."/>
            <person name="Froufe H.J.C."/>
            <person name="Barroso C."/>
            <person name="Egas C."/>
            <person name="Da Costa M."/>
            <person name="Margesin R."/>
        </authorList>
    </citation>
    <scope>NUCLEOTIDE SEQUENCE [LARGE SCALE GENOMIC DNA]</scope>
    <source>
        <strain evidence="6 7">AM20-91</strain>
    </source>
</reference>
<protein>
    <submittedName>
        <fullName evidence="6">Uncharacterized protein</fullName>
    </submittedName>
</protein>
<dbReference type="InterPro" id="IPR001434">
    <property type="entry name" value="OmcB-like_DUF11"/>
</dbReference>
<dbReference type="EMBL" id="NPZB01000001">
    <property type="protein sequence ID" value="PNS09363.1"/>
    <property type="molecule type" value="Genomic_DNA"/>
</dbReference>
<comment type="caution">
    <text evidence="6">The sequence shown here is derived from an EMBL/GenBank/DDBJ whole genome shotgun (WGS) entry which is preliminary data.</text>
</comment>
<feature type="domain" description="SpaA-like prealbumin fold" evidence="4">
    <location>
        <begin position="251"/>
        <end position="366"/>
    </location>
</feature>
<evidence type="ECO:0000256" key="2">
    <source>
        <dbReference type="SAM" id="SignalP"/>
    </source>
</evidence>
<gene>
    <name evidence="6" type="ORF">Lysil_0992</name>
</gene>
<dbReference type="InterPro" id="IPR048834">
    <property type="entry name" value="SpaA_pre-album"/>
</dbReference>
<evidence type="ECO:0000259" key="4">
    <source>
        <dbReference type="Pfam" id="PF20674"/>
    </source>
</evidence>
<dbReference type="Pfam" id="PF24514">
    <property type="entry name" value="SpaA_4"/>
    <property type="match status" value="1"/>
</dbReference>
<dbReference type="AlphaFoldDB" id="A0A2K1Q2W6"/>
<evidence type="ECO:0000259" key="3">
    <source>
        <dbReference type="Pfam" id="PF01345"/>
    </source>
</evidence>
<evidence type="ECO:0000256" key="1">
    <source>
        <dbReference type="SAM" id="MobiDB-lite"/>
    </source>
</evidence>
<name>A0A2K1Q2W6_9GAMM</name>